<evidence type="ECO:0000313" key="2">
    <source>
        <dbReference type="EMBL" id="APG15938.1"/>
    </source>
</evidence>
<dbReference type="Proteomes" id="UP000181962">
    <property type="component" value="Chromosome"/>
</dbReference>
<dbReference type="EMBL" id="JBEPTQ010000002">
    <property type="protein sequence ID" value="MET4725124.1"/>
    <property type="molecule type" value="Genomic_DNA"/>
</dbReference>
<accession>A0A1L3FPS4</accession>
<evidence type="ECO:0000313" key="1">
    <source>
        <dbReference type="EMBL" id="APG15299.1"/>
    </source>
</evidence>
<evidence type="ECO:0000313" key="3">
    <source>
        <dbReference type="EMBL" id="MET4725124.1"/>
    </source>
</evidence>
<dbReference type="KEGG" id="bjp:RN69_39430"/>
<protein>
    <submittedName>
        <fullName evidence="1">Transposase</fullName>
    </submittedName>
</protein>
<dbReference type="OrthoDB" id="9801450at2"/>
<dbReference type="Proteomes" id="UP001549291">
    <property type="component" value="Unassembled WGS sequence"/>
</dbReference>
<dbReference type="AlphaFoldDB" id="A0A1L3FPS4"/>
<proteinExistence type="predicted"/>
<dbReference type="NCBIfam" id="NF033819">
    <property type="entry name" value="IS66_TnpB"/>
    <property type="match status" value="1"/>
</dbReference>
<evidence type="ECO:0000313" key="6">
    <source>
        <dbReference type="Proteomes" id="UP001549291"/>
    </source>
</evidence>
<evidence type="ECO:0000313" key="4">
    <source>
        <dbReference type="EMBL" id="MET4725785.1"/>
    </source>
</evidence>
<name>A0A1L3FPS4_BRAJP</name>
<reference evidence="1 5" key="1">
    <citation type="submission" date="2016-11" db="EMBL/GenBank/DDBJ databases">
        <title>Complete Genome Sequence of Bradyrhizobium sp. strain J5, an isolated from soybean nodule in Hokkaido.</title>
        <authorList>
            <person name="Kanehara K."/>
        </authorList>
    </citation>
    <scope>NUCLEOTIDE SEQUENCE [LARGE SCALE GENOMIC DNA]</scope>
    <source>
        <strain evidence="1 5">J5</strain>
    </source>
</reference>
<dbReference type="RefSeq" id="WP_011090953.1">
    <property type="nucleotide sequence ID" value="NZ_CP010313.1"/>
</dbReference>
<reference evidence="3 6" key="2">
    <citation type="submission" date="2024-06" db="EMBL/GenBank/DDBJ databases">
        <title>Genomic Encyclopedia of Type Strains, Phase V (KMG-V): Genome sequencing to study the core and pangenomes of soil and plant-associated prokaryotes.</title>
        <authorList>
            <person name="Whitman W."/>
        </authorList>
    </citation>
    <scope>NUCLEOTIDE SEQUENCE [LARGE SCALE GENOMIC DNA]</scope>
    <source>
        <strain evidence="3 6">USDA 160</strain>
    </source>
</reference>
<sequence length="118" mass="13155">MIIPAQGLRIVLAVRPVDFRCGHDALAGLVQNTLGLDPHSGLIVVFRSKRADRLKILLWDGTGLVLVYKRLGRDGRFEWPQISDGVMHLTRVQFEALFEGLNWKRVGERIVATPAAAN</sequence>
<dbReference type="EMBL" id="CP017637">
    <property type="protein sequence ID" value="APG15938.1"/>
    <property type="molecule type" value="Genomic_DNA"/>
</dbReference>
<dbReference type="PANTHER" id="PTHR36455:SF1">
    <property type="entry name" value="BLR8292 PROTEIN"/>
    <property type="match status" value="1"/>
</dbReference>
<evidence type="ECO:0000313" key="5">
    <source>
        <dbReference type="Proteomes" id="UP000181962"/>
    </source>
</evidence>
<dbReference type="PANTHER" id="PTHR36455">
    <property type="match status" value="1"/>
</dbReference>
<keyword evidence="6" id="KW-1185">Reference proteome</keyword>
<dbReference type="InterPro" id="IPR008878">
    <property type="entry name" value="Transposase_IS66_Orf2"/>
</dbReference>
<dbReference type="GeneID" id="92970009"/>
<dbReference type="KEGG" id="bjp:RN69_42770"/>
<dbReference type="EMBL" id="JBEPTQ010000002">
    <property type="protein sequence ID" value="MET4725785.1"/>
    <property type="molecule type" value="Genomic_DNA"/>
</dbReference>
<dbReference type="EMBL" id="CP017637">
    <property type="protein sequence ID" value="APG15299.1"/>
    <property type="molecule type" value="Genomic_DNA"/>
</dbReference>
<dbReference type="Pfam" id="PF05717">
    <property type="entry name" value="TnpB_IS66"/>
    <property type="match status" value="1"/>
</dbReference>
<organism evidence="1 5">
    <name type="scientific">Bradyrhizobium japonicum</name>
    <dbReference type="NCBI Taxonomy" id="375"/>
    <lineage>
        <taxon>Bacteria</taxon>
        <taxon>Pseudomonadati</taxon>
        <taxon>Pseudomonadota</taxon>
        <taxon>Alphaproteobacteria</taxon>
        <taxon>Hyphomicrobiales</taxon>
        <taxon>Nitrobacteraceae</taxon>
        <taxon>Bradyrhizobium</taxon>
    </lineage>
</organism>
<gene>
    <name evidence="3" type="ORF">ABIF63_009230</name>
    <name evidence="4" type="ORF">ABIF63_009891</name>
    <name evidence="1" type="ORF">BKD09_44090</name>
    <name evidence="2" type="ORF">BKD09_47420</name>
</gene>